<dbReference type="EC" id="2.7.11.1" evidence="1"/>
<evidence type="ECO:0000313" key="5">
    <source>
        <dbReference type="EMBL" id="KAK4150229.1"/>
    </source>
</evidence>
<sequence>MPAHQHPNPKVRPCIAQGYPVLRSDSLEGTVIYELFGRKVIRHGDMATKINPQGINPSEVEVMRFLREHTTIPVPRVHASTHTSITMDFIEGITLQKAWNNLSDAERATVSAQLRDYLNQLRAIKGTCIGAFGGGPAVDSRRFSFEGGPFTTEAEWNDFLLEGLVAKCPPAIRSIVLSQLRTDHDIVLTHGDLAATNILIRDGNIVAIIDWERAGFYPEYLDLLKPLRGPDWRVGYYNALLDIFPRRYDAEYLVDSFIGRISRR</sequence>
<dbReference type="GO" id="GO:0004674">
    <property type="term" value="F:protein serine/threonine kinase activity"/>
    <property type="evidence" value="ECO:0007669"/>
    <property type="project" value="UniProtKB-EC"/>
</dbReference>
<reference evidence="5" key="1">
    <citation type="journal article" date="2023" name="Mol. Phylogenet. Evol.">
        <title>Genome-scale phylogeny and comparative genomics of the fungal order Sordariales.</title>
        <authorList>
            <person name="Hensen N."/>
            <person name="Bonometti L."/>
            <person name="Westerberg I."/>
            <person name="Brannstrom I.O."/>
            <person name="Guillou S."/>
            <person name="Cros-Aarteil S."/>
            <person name="Calhoun S."/>
            <person name="Haridas S."/>
            <person name="Kuo A."/>
            <person name="Mondo S."/>
            <person name="Pangilinan J."/>
            <person name="Riley R."/>
            <person name="LaButti K."/>
            <person name="Andreopoulos B."/>
            <person name="Lipzen A."/>
            <person name="Chen C."/>
            <person name="Yan M."/>
            <person name="Daum C."/>
            <person name="Ng V."/>
            <person name="Clum A."/>
            <person name="Steindorff A."/>
            <person name="Ohm R.A."/>
            <person name="Martin F."/>
            <person name="Silar P."/>
            <person name="Natvig D.O."/>
            <person name="Lalanne C."/>
            <person name="Gautier V."/>
            <person name="Ament-Velasquez S.L."/>
            <person name="Kruys A."/>
            <person name="Hutchinson M.I."/>
            <person name="Powell A.J."/>
            <person name="Barry K."/>
            <person name="Miller A.N."/>
            <person name="Grigoriev I.V."/>
            <person name="Debuchy R."/>
            <person name="Gladieux P."/>
            <person name="Hiltunen Thoren M."/>
            <person name="Johannesson H."/>
        </authorList>
    </citation>
    <scope>NUCLEOTIDE SEQUENCE</scope>
    <source>
        <strain evidence="5">CBS 538.74</strain>
    </source>
</reference>
<accession>A0AAN6VFQ9</accession>
<gene>
    <name evidence="5" type="ORF">C8A00DRAFT_18216</name>
</gene>
<dbReference type="PROSITE" id="PS00109">
    <property type="entry name" value="PROTEIN_KINASE_TYR"/>
    <property type="match status" value="1"/>
</dbReference>
<protein>
    <recommendedName>
        <fullName evidence="1">non-specific serine/threonine protein kinase</fullName>
        <ecNumber evidence="1">2.7.11.1</ecNumber>
    </recommendedName>
</protein>
<comment type="catalytic activity">
    <reaction evidence="2">
        <text>L-threonyl-[protein] + ATP = O-phospho-L-threonyl-[protein] + ADP + H(+)</text>
        <dbReference type="Rhea" id="RHEA:46608"/>
        <dbReference type="Rhea" id="RHEA-COMP:11060"/>
        <dbReference type="Rhea" id="RHEA-COMP:11605"/>
        <dbReference type="ChEBI" id="CHEBI:15378"/>
        <dbReference type="ChEBI" id="CHEBI:30013"/>
        <dbReference type="ChEBI" id="CHEBI:30616"/>
        <dbReference type="ChEBI" id="CHEBI:61977"/>
        <dbReference type="ChEBI" id="CHEBI:456216"/>
        <dbReference type="EC" id="2.7.11.1"/>
    </reaction>
</comment>
<comment type="caution">
    <text evidence="5">The sequence shown here is derived from an EMBL/GenBank/DDBJ whole genome shotgun (WGS) entry which is preliminary data.</text>
</comment>
<reference evidence="5" key="2">
    <citation type="submission" date="2023-05" db="EMBL/GenBank/DDBJ databases">
        <authorList>
            <consortium name="Lawrence Berkeley National Laboratory"/>
            <person name="Steindorff A."/>
            <person name="Hensen N."/>
            <person name="Bonometti L."/>
            <person name="Westerberg I."/>
            <person name="Brannstrom I.O."/>
            <person name="Guillou S."/>
            <person name="Cros-Aarteil S."/>
            <person name="Calhoun S."/>
            <person name="Haridas S."/>
            <person name="Kuo A."/>
            <person name="Mondo S."/>
            <person name="Pangilinan J."/>
            <person name="Riley R."/>
            <person name="Labutti K."/>
            <person name="Andreopoulos B."/>
            <person name="Lipzen A."/>
            <person name="Chen C."/>
            <person name="Yanf M."/>
            <person name="Daum C."/>
            <person name="Ng V."/>
            <person name="Clum A."/>
            <person name="Ohm R."/>
            <person name="Martin F."/>
            <person name="Silar P."/>
            <person name="Natvig D."/>
            <person name="Lalanne C."/>
            <person name="Gautier V."/>
            <person name="Ament-Velasquez S.L."/>
            <person name="Kruys A."/>
            <person name="Hutchinson M.I."/>
            <person name="Powell A.J."/>
            <person name="Barry K."/>
            <person name="Miller A.N."/>
            <person name="Grigoriev I.V."/>
            <person name="Debuchy R."/>
            <person name="Gladieux P."/>
            <person name="Thoren M.H."/>
            <person name="Johannesson H."/>
        </authorList>
    </citation>
    <scope>NUCLEOTIDE SEQUENCE</scope>
    <source>
        <strain evidence="5">CBS 538.74</strain>
    </source>
</reference>
<dbReference type="SUPFAM" id="SSF56112">
    <property type="entry name" value="Protein kinase-like (PK-like)"/>
    <property type="match status" value="1"/>
</dbReference>
<dbReference type="PANTHER" id="PTHR21310">
    <property type="entry name" value="AMINOGLYCOSIDE PHOSPHOTRANSFERASE-RELATED-RELATED"/>
    <property type="match status" value="1"/>
</dbReference>
<dbReference type="PANTHER" id="PTHR21310:SF58">
    <property type="entry name" value="AMINOGLYCOSIDE PHOSPHOTRANSFERASE DOMAIN-CONTAINING PROTEIN"/>
    <property type="match status" value="1"/>
</dbReference>
<name>A0AAN6VFQ9_9PEZI</name>
<dbReference type="CDD" id="cd05120">
    <property type="entry name" value="APH_ChoK_like"/>
    <property type="match status" value="1"/>
</dbReference>
<evidence type="ECO:0000313" key="6">
    <source>
        <dbReference type="Proteomes" id="UP001302745"/>
    </source>
</evidence>
<dbReference type="AlphaFoldDB" id="A0AAN6VFQ9"/>
<dbReference type="InterPro" id="IPR002575">
    <property type="entry name" value="Aminoglycoside_PTrfase"/>
</dbReference>
<dbReference type="InterPro" id="IPR011009">
    <property type="entry name" value="Kinase-like_dom_sf"/>
</dbReference>
<proteinExistence type="predicted"/>
<organism evidence="5 6">
    <name type="scientific">Chaetomidium leptoderma</name>
    <dbReference type="NCBI Taxonomy" id="669021"/>
    <lineage>
        <taxon>Eukaryota</taxon>
        <taxon>Fungi</taxon>
        <taxon>Dikarya</taxon>
        <taxon>Ascomycota</taxon>
        <taxon>Pezizomycotina</taxon>
        <taxon>Sordariomycetes</taxon>
        <taxon>Sordariomycetidae</taxon>
        <taxon>Sordariales</taxon>
        <taxon>Chaetomiaceae</taxon>
        <taxon>Chaetomidium</taxon>
    </lineage>
</organism>
<dbReference type="InterPro" id="IPR008266">
    <property type="entry name" value="Tyr_kinase_AS"/>
</dbReference>
<dbReference type="Gene3D" id="3.90.1200.10">
    <property type="match status" value="1"/>
</dbReference>
<keyword evidence="6" id="KW-1185">Reference proteome</keyword>
<dbReference type="InterPro" id="IPR051678">
    <property type="entry name" value="AGP_Transferase"/>
</dbReference>
<evidence type="ECO:0000256" key="1">
    <source>
        <dbReference type="ARBA" id="ARBA00012513"/>
    </source>
</evidence>
<evidence type="ECO:0000256" key="2">
    <source>
        <dbReference type="ARBA" id="ARBA00047899"/>
    </source>
</evidence>
<evidence type="ECO:0000259" key="4">
    <source>
        <dbReference type="Pfam" id="PF01636"/>
    </source>
</evidence>
<feature type="domain" description="Aminoglycoside phosphotransferase" evidence="4">
    <location>
        <begin position="57"/>
        <end position="228"/>
    </location>
</feature>
<evidence type="ECO:0000256" key="3">
    <source>
        <dbReference type="ARBA" id="ARBA00048679"/>
    </source>
</evidence>
<keyword evidence="5" id="KW-0808">Transferase</keyword>
<keyword evidence="5" id="KW-0418">Kinase</keyword>
<comment type="catalytic activity">
    <reaction evidence="3">
        <text>L-seryl-[protein] + ATP = O-phospho-L-seryl-[protein] + ADP + H(+)</text>
        <dbReference type="Rhea" id="RHEA:17989"/>
        <dbReference type="Rhea" id="RHEA-COMP:9863"/>
        <dbReference type="Rhea" id="RHEA-COMP:11604"/>
        <dbReference type="ChEBI" id="CHEBI:15378"/>
        <dbReference type="ChEBI" id="CHEBI:29999"/>
        <dbReference type="ChEBI" id="CHEBI:30616"/>
        <dbReference type="ChEBI" id="CHEBI:83421"/>
        <dbReference type="ChEBI" id="CHEBI:456216"/>
        <dbReference type="EC" id="2.7.11.1"/>
    </reaction>
</comment>
<dbReference type="EMBL" id="MU857087">
    <property type="protein sequence ID" value="KAK4150229.1"/>
    <property type="molecule type" value="Genomic_DNA"/>
</dbReference>
<dbReference type="Proteomes" id="UP001302745">
    <property type="component" value="Unassembled WGS sequence"/>
</dbReference>
<dbReference type="Pfam" id="PF01636">
    <property type="entry name" value="APH"/>
    <property type="match status" value="1"/>
</dbReference>